<protein>
    <submittedName>
        <fullName evidence="1">Uncharacterized protein</fullName>
    </submittedName>
</protein>
<dbReference type="Proteomes" id="UP000435357">
    <property type="component" value="Unassembled WGS sequence"/>
</dbReference>
<dbReference type="Gene3D" id="3.30.420.10">
    <property type="entry name" value="Ribonuclease H-like superfamily/Ribonuclease H"/>
    <property type="match status" value="1"/>
</dbReference>
<evidence type="ECO:0000313" key="1">
    <source>
        <dbReference type="EMBL" id="KAB1062104.1"/>
    </source>
</evidence>
<dbReference type="InterPro" id="IPR036397">
    <property type="entry name" value="RNaseH_sf"/>
</dbReference>
<comment type="caution">
    <text evidence="1">The sequence shown here is derived from an EMBL/GenBank/DDBJ whole genome shotgun (WGS) entry which is preliminary data.</text>
</comment>
<dbReference type="OrthoDB" id="530017at2"/>
<dbReference type="GO" id="GO:0003676">
    <property type="term" value="F:nucleic acid binding"/>
    <property type="evidence" value="ECO:0007669"/>
    <property type="project" value="InterPro"/>
</dbReference>
<reference evidence="1 2" key="1">
    <citation type="submission" date="2019-09" db="EMBL/GenBank/DDBJ databases">
        <title>Genomes of Cryomorphaceae.</title>
        <authorList>
            <person name="Bowman J.P."/>
        </authorList>
    </citation>
    <scope>NUCLEOTIDE SEQUENCE [LARGE SCALE GENOMIC DNA]</scope>
    <source>
        <strain evidence="1 2">KCTC 52047</strain>
    </source>
</reference>
<gene>
    <name evidence="1" type="ORF">F3059_12505</name>
</gene>
<accession>A0A6N6M1B3</accession>
<proteinExistence type="predicted"/>
<keyword evidence="2" id="KW-1185">Reference proteome</keyword>
<name>A0A6N6M1B3_9FLAO</name>
<evidence type="ECO:0000313" key="2">
    <source>
        <dbReference type="Proteomes" id="UP000435357"/>
    </source>
</evidence>
<dbReference type="InterPro" id="IPR012337">
    <property type="entry name" value="RNaseH-like_sf"/>
</dbReference>
<organism evidence="1 2">
    <name type="scientific">Salibacter halophilus</name>
    <dbReference type="NCBI Taxonomy" id="1803916"/>
    <lineage>
        <taxon>Bacteria</taxon>
        <taxon>Pseudomonadati</taxon>
        <taxon>Bacteroidota</taxon>
        <taxon>Flavobacteriia</taxon>
        <taxon>Flavobacteriales</taxon>
        <taxon>Salibacteraceae</taxon>
        <taxon>Salibacter</taxon>
    </lineage>
</organism>
<dbReference type="EMBL" id="WACR01000012">
    <property type="protein sequence ID" value="KAB1062104.1"/>
    <property type="molecule type" value="Genomic_DNA"/>
</dbReference>
<sequence length="89" mass="10049">MEQTKGKGTARINSGNYKLEKAGKIILLNIPPSIKTICTEILGLTKMNWNNTQFDNKYPITIGCARKVGEIMKYLGEKDTPKEAYAFYM</sequence>
<dbReference type="SUPFAM" id="SSF53098">
    <property type="entry name" value="Ribonuclease H-like"/>
    <property type="match status" value="1"/>
</dbReference>
<dbReference type="AlphaFoldDB" id="A0A6N6M1B3"/>